<feature type="transmembrane region" description="Helical" evidence="1">
    <location>
        <begin position="53"/>
        <end position="76"/>
    </location>
</feature>
<feature type="transmembrane region" description="Helical" evidence="1">
    <location>
        <begin position="192"/>
        <end position="210"/>
    </location>
</feature>
<dbReference type="PANTHER" id="PTHR41983:SF2">
    <property type="entry name" value="SHORT-CHAIN FATTY ACID TRANSPORTER-RELATED"/>
    <property type="match status" value="1"/>
</dbReference>
<dbReference type="AlphaFoldDB" id="A0A4Y9QY03"/>
<dbReference type="Pfam" id="PF02667">
    <property type="entry name" value="SCFA_trans"/>
    <property type="match status" value="2"/>
</dbReference>
<dbReference type="Proteomes" id="UP000297647">
    <property type="component" value="Unassembled WGS sequence"/>
</dbReference>
<organism evidence="2 3">
    <name type="scientific">Algoriphagus kandeliae</name>
    <dbReference type="NCBI Taxonomy" id="2562278"/>
    <lineage>
        <taxon>Bacteria</taxon>
        <taxon>Pseudomonadati</taxon>
        <taxon>Bacteroidota</taxon>
        <taxon>Cytophagia</taxon>
        <taxon>Cytophagales</taxon>
        <taxon>Cyclobacteriaceae</taxon>
        <taxon>Algoriphagus</taxon>
    </lineage>
</organism>
<feature type="transmembrane region" description="Helical" evidence="1">
    <location>
        <begin position="259"/>
        <end position="280"/>
    </location>
</feature>
<sequence length="435" mass="48009">MNKKRIAISFPSPFDLVLILSGLVLIAAILALRSQGNSTGESIQMTLLFWKDGFFSLLEFTLQMMMILVFGYALAIAKPIHHFLKKIAHLPQNALQAILFTGLITMLAGLLNWGFGLIVGALLARFVHLALEEKNIPSNSALLASAGYLGMAVWHGGLSGSATLKVAEPNHFLVDRIGQISVDQTIFSLENLGMTLGLVFVFSLVLAILYRSKKNDENPTYSHPLRPIPPGENKRIGLWIGLFMIVLFSWIAFNESQNGLGFFNLNLMNFLLFGLTLFVFRDLKSFTEAVSEGIKSASDIFIQFPFYAGILGMVTYSGLLDQLSNLFLDNADQSFLGPFTLISAAFVNLLIPSGGGQWAVQGPIIMQVTKTLGMDPSKMILVFSYGDQISNLLQPFWALPLLSITGVKASHLIRYTFWLFLAGFGFLMSAVYFFF</sequence>
<reference evidence="2 3" key="1">
    <citation type="submission" date="2019-03" db="EMBL/GenBank/DDBJ databases">
        <title>Algoriphagus sp. nov, a new strain isolated from root system soil of mangrove plant Kandelia.</title>
        <authorList>
            <person name="Yin Q."/>
            <person name="Wang K."/>
            <person name="Song Z."/>
        </authorList>
    </citation>
    <scope>NUCLEOTIDE SEQUENCE [LARGE SCALE GENOMIC DNA]</scope>
    <source>
        <strain evidence="2 3">XY-J91</strain>
    </source>
</reference>
<comment type="caution">
    <text evidence="2">The sequence shown here is derived from an EMBL/GenBank/DDBJ whole genome shotgun (WGS) entry which is preliminary data.</text>
</comment>
<keyword evidence="3" id="KW-1185">Reference proteome</keyword>
<dbReference type="InterPro" id="IPR006160">
    <property type="entry name" value="SCFA_transpt_AtoE"/>
</dbReference>
<accession>A0A4Y9QY03</accession>
<feature type="transmembrane region" description="Helical" evidence="1">
    <location>
        <begin position="12"/>
        <end position="33"/>
    </location>
</feature>
<feature type="transmembrane region" description="Helical" evidence="1">
    <location>
        <begin position="236"/>
        <end position="253"/>
    </location>
</feature>
<evidence type="ECO:0000313" key="3">
    <source>
        <dbReference type="Proteomes" id="UP000297647"/>
    </source>
</evidence>
<protein>
    <submittedName>
        <fullName evidence="2">Short-chain fatty acid transporter</fullName>
    </submittedName>
</protein>
<keyword evidence="1" id="KW-0472">Membrane</keyword>
<dbReference type="RefSeq" id="WP_135069804.1">
    <property type="nucleotide sequence ID" value="NZ_SPSB01000001.1"/>
</dbReference>
<name>A0A4Y9QY03_9BACT</name>
<feature type="transmembrane region" description="Helical" evidence="1">
    <location>
        <begin position="415"/>
        <end position="434"/>
    </location>
</feature>
<dbReference type="PANTHER" id="PTHR41983">
    <property type="entry name" value="SHORT-CHAIN FATTY ACID TRANSPORTER-RELATED"/>
    <property type="match status" value="1"/>
</dbReference>
<evidence type="ECO:0000313" key="2">
    <source>
        <dbReference type="EMBL" id="TFV97351.1"/>
    </source>
</evidence>
<dbReference type="EMBL" id="SPSB01000001">
    <property type="protein sequence ID" value="TFV97351.1"/>
    <property type="molecule type" value="Genomic_DNA"/>
</dbReference>
<keyword evidence="1" id="KW-1133">Transmembrane helix</keyword>
<dbReference type="GO" id="GO:0005886">
    <property type="term" value="C:plasma membrane"/>
    <property type="evidence" value="ECO:0007669"/>
    <property type="project" value="TreeGrafter"/>
</dbReference>
<feature type="transmembrane region" description="Helical" evidence="1">
    <location>
        <begin position="339"/>
        <end position="360"/>
    </location>
</feature>
<gene>
    <name evidence="2" type="ORF">E4S40_01465</name>
</gene>
<feature type="transmembrane region" description="Helical" evidence="1">
    <location>
        <begin position="300"/>
        <end position="319"/>
    </location>
</feature>
<feature type="transmembrane region" description="Helical" evidence="1">
    <location>
        <begin position="97"/>
        <end position="124"/>
    </location>
</feature>
<dbReference type="OrthoDB" id="9342495at2"/>
<keyword evidence="1" id="KW-0812">Transmembrane</keyword>
<proteinExistence type="predicted"/>
<evidence type="ECO:0000256" key="1">
    <source>
        <dbReference type="SAM" id="Phobius"/>
    </source>
</evidence>